<dbReference type="AlphaFoldDB" id="A0A139JWD3"/>
<feature type="domain" description="BT-3987-like N-terminal" evidence="2">
    <location>
        <begin position="38"/>
        <end position="164"/>
    </location>
</feature>
<organism evidence="3 4">
    <name type="scientific">Bacteroides thetaiotaomicron</name>
    <dbReference type="NCBI Taxonomy" id="818"/>
    <lineage>
        <taxon>Bacteria</taxon>
        <taxon>Pseudomonadati</taxon>
        <taxon>Bacteroidota</taxon>
        <taxon>Bacteroidia</taxon>
        <taxon>Bacteroidales</taxon>
        <taxon>Bacteroidaceae</taxon>
        <taxon>Bacteroides</taxon>
    </lineage>
</organism>
<gene>
    <name evidence="3" type="ORF">BatF92_12990</name>
</gene>
<feature type="domain" description="F5/8 type C" evidence="1">
    <location>
        <begin position="206"/>
        <end position="314"/>
    </location>
</feature>
<proteinExistence type="predicted"/>
<evidence type="ECO:0000259" key="1">
    <source>
        <dbReference type="Pfam" id="PF00754"/>
    </source>
</evidence>
<dbReference type="SUPFAM" id="SSF49785">
    <property type="entry name" value="Galactose-binding domain-like"/>
    <property type="match status" value="1"/>
</dbReference>
<reference evidence="3 4" key="1">
    <citation type="submission" date="2020-02" db="EMBL/GenBank/DDBJ databases">
        <title>Whole-genome sequencing and comparative analysis of the genomes of Bacteroides thetaiotaomicron and Escherichia coli isolated from a healthy resident in Vietnam.</title>
        <authorList>
            <person name="Mohsin M."/>
            <person name="Tanaka K."/>
            <person name="Kawahara R."/>
            <person name="Kondo S."/>
            <person name="Noguchi H."/>
            <person name="Motooka D."/>
            <person name="Nakamura S."/>
            <person name="Khong D.T."/>
            <person name="Nguyen T.N."/>
            <person name="Tran H.T."/>
            <person name="Yamamoto Y."/>
        </authorList>
    </citation>
    <scope>NUCLEOTIDE SEQUENCE [LARGE SCALE GENOMIC DNA]</scope>
    <source>
        <strain evidence="3 4">F9-2</strain>
    </source>
</reference>
<accession>A0A139JWD3</accession>
<dbReference type="InterPro" id="IPR008979">
    <property type="entry name" value="Galactose-bd-like_sf"/>
</dbReference>
<evidence type="ECO:0000259" key="2">
    <source>
        <dbReference type="Pfam" id="PF08522"/>
    </source>
</evidence>
<dbReference type="Pfam" id="PF00754">
    <property type="entry name" value="F5_F8_type_C"/>
    <property type="match status" value="1"/>
</dbReference>
<evidence type="ECO:0000313" key="4">
    <source>
        <dbReference type="Proteomes" id="UP000500882"/>
    </source>
</evidence>
<name>A0A139JWD3_BACT4</name>
<dbReference type="EMBL" id="AP022660">
    <property type="protein sequence ID" value="BCA49357.1"/>
    <property type="molecule type" value="Genomic_DNA"/>
</dbReference>
<dbReference type="Gene3D" id="2.60.40.1740">
    <property type="entry name" value="hypothetical protein (bacova_03559)"/>
    <property type="match status" value="1"/>
</dbReference>
<dbReference type="PROSITE" id="PS51257">
    <property type="entry name" value="PROKAR_LIPOPROTEIN"/>
    <property type="match status" value="1"/>
</dbReference>
<dbReference type="InterPro" id="IPR000421">
    <property type="entry name" value="FA58C"/>
</dbReference>
<dbReference type="Proteomes" id="UP000500882">
    <property type="component" value="Chromosome"/>
</dbReference>
<dbReference type="InterPro" id="IPR013728">
    <property type="entry name" value="BT_3987-like_N"/>
</dbReference>
<dbReference type="Gene3D" id="2.60.120.260">
    <property type="entry name" value="Galactose-binding domain-like"/>
    <property type="match status" value="1"/>
</dbReference>
<sequence>MIAMKINTHILGLLVVVGLFSLQSCDDESYDIEGSNQNYVYINVNRWTSTEYPQNTFVYEVLRTPIGSSLESGPEIVKVGVRSTKVASKDITVTLDIDNCASIGEFSSFPDGVKVTLDKKELVIPAGSMLSSDSVTIEIEDGKWSEFVNTSYLLPLKVTSVSNAALSETHSSAYLAVSTSFTNCVPGATSVEGTLISDRSAWTATNNGVDVGTTLFDGNTRTYPSQDASSTVIVNLNGVYQNITGIRLQYYSRNYSLSSAAVYTSETGGEDYEYQGNVTFSRATPQYIRFYGAVSARYVKLELLPYSSGYGIVLSEFDMYQNE</sequence>
<evidence type="ECO:0000313" key="3">
    <source>
        <dbReference type="EMBL" id="BCA49357.1"/>
    </source>
</evidence>
<dbReference type="Pfam" id="PF08522">
    <property type="entry name" value="BT_3987-like_N"/>
    <property type="match status" value="1"/>
</dbReference>
<protein>
    <submittedName>
        <fullName evidence="3">Uncharacterized protein</fullName>
    </submittedName>
</protein>